<dbReference type="EMBL" id="ANHY01000002">
    <property type="protein sequence ID" value="EKV32844.1"/>
    <property type="molecule type" value="Genomic_DNA"/>
</dbReference>
<dbReference type="GO" id="GO:0046872">
    <property type="term" value="F:metal ion binding"/>
    <property type="evidence" value="ECO:0007669"/>
    <property type="project" value="UniProtKB-KW"/>
</dbReference>
<dbReference type="Gene3D" id="1.10.600.10">
    <property type="entry name" value="Farnesyl Diphosphate Synthase"/>
    <property type="match status" value="1"/>
</dbReference>
<dbReference type="AlphaFoldDB" id="K9H6Z8"/>
<keyword evidence="5" id="KW-0460">Magnesium</keyword>
<evidence type="ECO:0000256" key="5">
    <source>
        <dbReference type="ARBA" id="ARBA00022842"/>
    </source>
</evidence>
<dbReference type="PROSITE" id="PS00444">
    <property type="entry name" value="POLYPRENYL_SYNTHASE_2"/>
    <property type="match status" value="1"/>
</dbReference>
<sequence>MDAMTRVEQTLNAAVARGEAASCPPRLARAVRYAVFPGGARIRPRLALAVARACGDDAPRLSEAGAAAVELMHCASLVHDDLPCFDDAETRRGKPSVHKAFDERLAVLTGDALIVLAFQVLAQAAPAAPDRLPALVAIVGASAGLPSGISAGQAWECEPAVSLSDYHREKTGALFAAATMAGAAAAGFPHAGWRELGETLGEAYQVADDLRDVAGKAEDLGKPVGRDAALGRPSAAAELGVAGAMARLDGLVRQAIGAIPECPGRDDLRDLILLETKKFLPKGLAQSAA</sequence>
<dbReference type="Proteomes" id="UP000009881">
    <property type="component" value="Unassembled WGS sequence"/>
</dbReference>
<evidence type="ECO:0000256" key="1">
    <source>
        <dbReference type="ARBA" id="ARBA00001946"/>
    </source>
</evidence>
<evidence type="ECO:0000313" key="8">
    <source>
        <dbReference type="EMBL" id="EKV32844.1"/>
    </source>
</evidence>
<comment type="cofactor">
    <cofactor evidence="1">
        <name>Mg(2+)</name>
        <dbReference type="ChEBI" id="CHEBI:18420"/>
    </cofactor>
</comment>
<dbReference type="PATRIC" id="fig|1238182.3.peg.220"/>
<dbReference type="Pfam" id="PF00348">
    <property type="entry name" value="polyprenyl_synt"/>
    <property type="match status" value="1"/>
</dbReference>
<keyword evidence="4" id="KW-0479">Metal-binding</keyword>
<reference evidence="8 9" key="1">
    <citation type="journal article" date="2013" name="Genome Announc.">
        <title>Draft Genome Sequence of an Alphaproteobacterium, Caenispirillum salinarum AK4(T), Isolated from a Solar Saltern.</title>
        <authorList>
            <person name="Khatri I."/>
            <person name="Singh A."/>
            <person name="Korpole S."/>
            <person name="Pinnaka A.K."/>
            <person name="Subramanian S."/>
        </authorList>
    </citation>
    <scope>NUCLEOTIDE SEQUENCE [LARGE SCALE GENOMIC DNA]</scope>
    <source>
        <strain evidence="8 9">AK4</strain>
    </source>
</reference>
<proteinExistence type="inferred from homology"/>
<dbReference type="SUPFAM" id="SSF48576">
    <property type="entry name" value="Terpenoid synthases"/>
    <property type="match status" value="1"/>
</dbReference>
<dbReference type="FunFam" id="1.10.600.10:FF:000001">
    <property type="entry name" value="Geranylgeranyl diphosphate synthase"/>
    <property type="match status" value="1"/>
</dbReference>
<evidence type="ECO:0000256" key="4">
    <source>
        <dbReference type="ARBA" id="ARBA00022723"/>
    </source>
</evidence>
<evidence type="ECO:0000313" key="9">
    <source>
        <dbReference type="Proteomes" id="UP000009881"/>
    </source>
</evidence>
<dbReference type="PROSITE" id="PS00723">
    <property type="entry name" value="POLYPRENYL_SYNTHASE_1"/>
    <property type="match status" value="1"/>
</dbReference>
<evidence type="ECO:0000256" key="6">
    <source>
        <dbReference type="ARBA" id="ARBA00023229"/>
    </source>
</evidence>
<dbReference type="InterPro" id="IPR000092">
    <property type="entry name" value="Polyprenyl_synt"/>
</dbReference>
<dbReference type="InterPro" id="IPR033749">
    <property type="entry name" value="Polyprenyl_synt_CS"/>
</dbReference>
<organism evidence="8 9">
    <name type="scientific">Caenispirillum salinarum AK4</name>
    <dbReference type="NCBI Taxonomy" id="1238182"/>
    <lineage>
        <taxon>Bacteria</taxon>
        <taxon>Pseudomonadati</taxon>
        <taxon>Pseudomonadota</taxon>
        <taxon>Alphaproteobacteria</taxon>
        <taxon>Rhodospirillales</taxon>
        <taxon>Novispirillaceae</taxon>
        <taxon>Caenispirillum</taxon>
    </lineage>
</organism>
<evidence type="ECO:0000256" key="7">
    <source>
        <dbReference type="RuleBase" id="RU004466"/>
    </source>
</evidence>
<name>K9H6Z8_9PROT</name>
<keyword evidence="9" id="KW-1185">Reference proteome</keyword>
<dbReference type="OrthoDB" id="9805316at2"/>
<dbReference type="PANTHER" id="PTHR43281:SF1">
    <property type="entry name" value="FARNESYL DIPHOSPHATE SYNTHASE"/>
    <property type="match status" value="1"/>
</dbReference>
<dbReference type="RefSeq" id="WP_009538671.1">
    <property type="nucleotide sequence ID" value="NZ_ANHY01000002.1"/>
</dbReference>
<comment type="similarity">
    <text evidence="2 7">Belongs to the FPP/GGPP synthase family.</text>
</comment>
<dbReference type="STRING" id="1238182.C882_1682"/>
<evidence type="ECO:0000256" key="2">
    <source>
        <dbReference type="ARBA" id="ARBA00006706"/>
    </source>
</evidence>
<dbReference type="InterPro" id="IPR008949">
    <property type="entry name" value="Isoprenoid_synthase_dom_sf"/>
</dbReference>
<dbReference type="GO" id="GO:0004659">
    <property type="term" value="F:prenyltransferase activity"/>
    <property type="evidence" value="ECO:0007669"/>
    <property type="project" value="InterPro"/>
</dbReference>
<keyword evidence="3 7" id="KW-0808">Transferase</keyword>
<evidence type="ECO:0000256" key="3">
    <source>
        <dbReference type="ARBA" id="ARBA00022679"/>
    </source>
</evidence>
<protein>
    <submittedName>
        <fullName evidence="8">Geranylgeranyl diphosphate synthase</fullName>
    </submittedName>
</protein>
<keyword evidence="6" id="KW-0414">Isoprene biosynthesis</keyword>
<gene>
    <name evidence="8" type="ORF">C882_1682</name>
</gene>
<dbReference type="GO" id="GO:0016114">
    <property type="term" value="P:terpenoid biosynthetic process"/>
    <property type="evidence" value="ECO:0007669"/>
    <property type="project" value="UniProtKB-ARBA"/>
</dbReference>
<accession>K9H6Z8</accession>
<comment type="caution">
    <text evidence="8">The sequence shown here is derived from an EMBL/GenBank/DDBJ whole genome shotgun (WGS) entry which is preliminary data.</text>
</comment>
<dbReference type="PANTHER" id="PTHR43281">
    <property type="entry name" value="FARNESYL DIPHOSPHATE SYNTHASE"/>
    <property type="match status" value="1"/>
</dbReference>
<dbReference type="SFLD" id="SFLDS00005">
    <property type="entry name" value="Isoprenoid_Synthase_Type_I"/>
    <property type="match status" value="1"/>
</dbReference>
<dbReference type="CDD" id="cd00685">
    <property type="entry name" value="Trans_IPPS_HT"/>
    <property type="match status" value="1"/>
</dbReference>
<dbReference type="eggNOG" id="COG0142">
    <property type="taxonomic scope" value="Bacteria"/>
</dbReference>